<feature type="signal peptide" evidence="1">
    <location>
        <begin position="1"/>
        <end position="21"/>
    </location>
</feature>
<comment type="caution">
    <text evidence="2">The sequence shown here is derived from an EMBL/GenBank/DDBJ whole genome shotgun (WGS) entry which is preliminary data.</text>
</comment>
<protein>
    <submittedName>
        <fullName evidence="2">Uncharacterized protein</fullName>
    </submittedName>
</protein>
<sequence>MVSFKTIAILTLAHLSATAYAGSCKTFLYYCGHNLKQKGWNDNEIMGKCLADKWNDGYFPKSGEIPHSLFKCAGQGESLVWMNGRQPCGTCINAGAGKSDYCA</sequence>
<dbReference type="OrthoDB" id="4186099at2759"/>
<feature type="chain" id="PRO_5040377663" evidence="1">
    <location>
        <begin position="22"/>
        <end position="103"/>
    </location>
</feature>
<reference evidence="2" key="1">
    <citation type="journal article" date="2021" name="Nat. Commun.">
        <title>Genetic determinants of endophytism in the Arabidopsis root mycobiome.</title>
        <authorList>
            <person name="Mesny F."/>
            <person name="Miyauchi S."/>
            <person name="Thiergart T."/>
            <person name="Pickel B."/>
            <person name="Atanasova L."/>
            <person name="Karlsson M."/>
            <person name="Huettel B."/>
            <person name="Barry K.W."/>
            <person name="Haridas S."/>
            <person name="Chen C."/>
            <person name="Bauer D."/>
            <person name="Andreopoulos W."/>
            <person name="Pangilinan J."/>
            <person name="LaButti K."/>
            <person name="Riley R."/>
            <person name="Lipzen A."/>
            <person name="Clum A."/>
            <person name="Drula E."/>
            <person name="Henrissat B."/>
            <person name="Kohler A."/>
            <person name="Grigoriev I.V."/>
            <person name="Martin F.M."/>
            <person name="Hacquard S."/>
        </authorList>
    </citation>
    <scope>NUCLEOTIDE SEQUENCE</scope>
    <source>
        <strain evidence="2">MPI-CAGE-CH-0243</strain>
    </source>
</reference>
<accession>A0A9P9E4N5</accession>
<keyword evidence="1" id="KW-0732">Signal</keyword>
<dbReference type="Proteomes" id="UP000700596">
    <property type="component" value="Unassembled WGS sequence"/>
</dbReference>
<organism evidence="2 3">
    <name type="scientific">Dendryphion nanum</name>
    <dbReference type="NCBI Taxonomy" id="256645"/>
    <lineage>
        <taxon>Eukaryota</taxon>
        <taxon>Fungi</taxon>
        <taxon>Dikarya</taxon>
        <taxon>Ascomycota</taxon>
        <taxon>Pezizomycotina</taxon>
        <taxon>Dothideomycetes</taxon>
        <taxon>Pleosporomycetidae</taxon>
        <taxon>Pleosporales</taxon>
        <taxon>Torulaceae</taxon>
        <taxon>Dendryphion</taxon>
    </lineage>
</organism>
<evidence type="ECO:0000313" key="3">
    <source>
        <dbReference type="Proteomes" id="UP000700596"/>
    </source>
</evidence>
<gene>
    <name evidence="2" type="ORF">B0J11DRAFT_209505</name>
</gene>
<dbReference type="EMBL" id="JAGMWT010000003">
    <property type="protein sequence ID" value="KAH7131850.1"/>
    <property type="molecule type" value="Genomic_DNA"/>
</dbReference>
<proteinExistence type="predicted"/>
<evidence type="ECO:0000256" key="1">
    <source>
        <dbReference type="SAM" id="SignalP"/>
    </source>
</evidence>
<name>A0A9P9E4N5_9PLEO</name>
<evidence type="ECO:0000313" key="2">
    <source>
        <dbReference type="EMBL" id="KAH7131850.1"/>
    </source>
</evidence>
<keyword evidence="3" id="KW-1185">Reference proteome</keyword>
<dbReference type="AlphaFoldDB" id="A0A9P9E4N5"/>